<dbReference type="EMBL" id="CASHSV030000716">
    <property type="protein sequence ID" value="CAJ2673506.1"/>
    <property type="molecule type" value="Genomic_DNA"/>
</dbReference>
<gene>
    <name evidence="1" type="ORF">MILVUS5_LOCUS36956</name>
</gene>
<dbReference type="Proteomes" id="UP001177021">
    <property type="component" value="Unassembled WGS sequence"/>
</dbReference>
<name>A0ACB0LVE9_TRIPR</name>
<protein>
    <submittedName>
        <fullName evidence="1">Uncharacterized protein</fullName>
    </submittedName>
</protein>
<keyword evidence="2" id="KW-1185">Reference proteome</keyword>
<comment type="caution">
    <text evidence="1">The sequence shown here is derived from an EMBL/GenBank/DDBJ whole genome shotgun (WGS) entry which is preliminary data.</text>
</comment>
<evidence type="ECO:0000313" key="2">
    <source>
        <dbReference type="Proteomes" id="UP001177021"/>
    </source>
</evidence>
<evidence type="ECO:0000313" key="1">
    <source>
        <dbReference type="EMBL" id="CAJ2673506.1"/>
    </source>
</evidence>
<reference evidence="1" key="1">
    <citation type="submission" date="2023-10" db="EMBL/GenBank/DDBJ databases">
        <authorList>
            <person name="Rodriguez Cubillos JULIANA M."/>
            <person name="De Vega J."/>
        </authorList>
    </citation>
    <scope>NUCLEOTIDE SEQUENCE</scope>
</reference>
<sequence>MASPTHFDDLEFDFGGEISGTRPGINKRSSPDFDDMDFDNDPLRKKAKTKAEVEVASGVTTGMILSLRGSLQDCLRRPA</sequence>
<accession>A0ACB0LVE9</accession>
<proteinExistence type="predicted"/>
<organism evidence="1 2">
    <name type="scientific">Trifolium pratense</name>
    <name type="common">Red clover</name>
    <dbReference type="NCBI Taxonomy" id="57577"/>
    <lineage>
        <taxon>Eukaryota</taxon>
        <taxon>Viridiplantae</taxon>
        <taxon>Streptophyta</taxon>
        <taxon>Embryophyta</taxon>
        <taxon>Tracheophyta</taxon>
        <taxon>Spermatophyta</taxon>
        <taxon>Magnoliopsida</taxon>
        <taxon>eudicotyledons</taxon>
        <taxon>Gunneridae</taxon>
        <taxon>Pentapetalae</taxon>
        <taxon>rosids</taxon>
        <taxon>fabids</taxon>
        <taxon>Fabales</taxon>
        <taxon>Fabaceae</taxon>
        <taxon>Papilionoideae</taxon>
        <taxon>50 kb inversion clade</taxon>
        <taxon>NPAAA clade</taxon>
        <taxon>Hologalegina</taxon>
        <taxon>IRL clade</taxon>
        <taxon>Trifolieae</taxon>
        <taxon>Trifolium</taxon>
    </lineage>
</organism>